<keyword evidence="4 11" id="KW-0812">Transmembrane</keyword>
<dbReference type="InterPro" id="IPR050665">
    <property type="entry name" value="Cytochrome_P450_Monooxygen"/>
</dbReference>
<evidence type="ECO:0000256" key="10">
    <source>
        <dbReference type="ARBA" id="ARBA00023136"/>
    </source>
</evidence>
<dbReference type="SUPFAM" id="SSF48264">
    <property type="entry name" value="Cytochrome P450"/>
    <property type="match status" value="1"/>
</dbReference>
<proteinExistence type="inferred from homology"/>
<keyword evidence="7" id="KW-0560">Oxidoreductase</keyword>
<evidence type="ECO:0000256" key="5">
    <source>
        <dbReference type="ARBA" id="ARBA00022723"/>
    </source>
</evidence>
<keyword evidence="3" id="KW-0349">Heme</keyword>
<dbReference type="EMBL" id="JAYDYQ010002533">
    <property type="protein sequence ID" value="KAK4484639.1"/>
    <property type="molecule type" value="Genomic_DNA"/>
</dbReference>
<keyword evidence="5" id="KW-0479">Metal-binding</keyword>
<evidence type="ECO:0000256" key="2">
    <source>
        <dbReference type="ARBA" id="ARBA00010617"/>
    </source>
</evidence>
<evidence type="ECO:0000256" key="11">
    <source>
        <dbReference type="SAM" id="Phobius"/>
    </source>
</evidence>
<feature type="transmembrane region" description="Helical" evidence="11">
    <location>
        <begin position="6"/>
        <end position="29"/>
    </location>
</feature>
<dbReference type="PANTHER" id="PTHR24282:SF273">
    <property type="entry name" value="CYTOCHROME P450 CYP72A219-LIKE"/>
    <property type="match status" value="1"/>
</dbReference>
<evidence type="ECO:0000256" key="1">
    <source>
        <dbReference type="ARBA" id="ARBA00004370"/>
    </source>
</evidence>
<dbReference type="PANTHER" id="PTHR24282">
    <property type="entry name" value="CYTOCHROME P450 FAMILY MEMBER"/>
    <property type="match status" value="1"/>
</dbReference>
<gene>
    <name evidence="12" type="ORF">RD792_007228</name>
</gene>
<keyword evidence="9" id="KW-0503">Monooxygenase</keyword>
<dbReference type="InterPro" id="IPR036396">
    <property type="entry name" value="Cyt_P450_sf"/>
</dbReference>
<comment type="subcellular location">
    <subcellularLocation>
        <location evidence="1">Membrane</location>
    </subcellularLocation>
</comment>
<dbReference type="InterPro" id="IPR001128">
    <property type="entry name" value="Cyt_P450"/>
</dbReference>
<dbReference type="Gene3D" id="1.10.630.10">
    <property type="entry name" value="Cytochrome P450"/>
    <property type="match status" value="1"/>
</dbReference>
<evidence type="ECO:0000256" key="6">
    <source>
        <dbReference type="ARBA" id="ARBA00022989"/>
    </source>
</evidence>
<evidence type="ECO:0000313" key="13">
    <source>
        <dbReference type="Proteomes" id="UP001291926"/>
    </source>
</evidence>
<evidence type="ECO:0000256" key="3">
    <source>
        <dbReference type="ARBA" id="ARBA00022617"/>
    </source>
</evidence>
<keyword evidence="10 11" id="KW-0472">Membrane</keyword>
<reference evidence="12 13" key="1">
    <citation type="journal article" date="2023" name="bioRxiv">
        <title>Genome report: Whole genome sequence and annotation of Penstemon davidsonii.</title>
        <authorList>
            <person name="Ostevik K.L."/>
            <person name="Alabady M."/>
            <person name="Zhang M."/>
            <person name="Rausher M.D."/>
        </authorList>
    </citation>
    <scope>NUCLEOTIDE SEQUENCE [LARGE SCALE GENOMIC DNA]</scope>
    <source>
        <strain evidence="12">DNT005</strain>
        <tissue evidence="12">Whole leaf</tissue>
    </source>
</reference>
<accession>A0ABR0D5U9</accession>
<dbReference type="Pfam" id="PF00067">
    <property type="entry name" value="p450"/>
    <property type="match status" value="1"/>
</dbReference>
<keyword evidence="13" id="KW-1185">Reference proteome</keyword>
<evidence type="ECO:0000256" key="7">
    <source>
        <dbReference type="ARBA" id="ARBA00023002"/>
    </source>
</evidence>
<evidence type="ECO:0000256" key="8">
    <source>
        <dbReference type="ARBA" id="ARBA00023004"/>
    </source>
</evidence>
<sequence>MNLLNSILTSFLVLASITIAVKLLNWVWFRPKKLEKFLRKQGLDGNPYRLLLGDMNDLIKVIKSEQSKSIQLSDDLPSHIMPYYQQIIHKYGQNPFIWFGPSPRLCVTDSHIIKEILTKPELFHKTLPDAIGETVAGGLMYHEDEKWTKHRKLINPAFHLQKIYRVT</sequence>
<evidence type="ECO:0000256" key="9">
    <source>
        <dbReference type="ARBA" id="ARBA00023033"/>
    </source>
</evidence>
<dbReference type="Proteomes" id="UP001291926">
    <property type="component" value="Unassembled WGS sequence"/>
</dbReference>
<protein>
    <recommendedName>
        <fullName evidence="14">Cytochrome P450</fullName>
    </recommendedName>
</protein>
<evidence type="ECO:0008006" key="14">
    <source>
        <dbReference type="Google" id="ProtNLM"/>
    </source>
</evidence>
<comment type="caution">
    <text evidence="12">The sequence shown here is derived from an EMBL/GenBank/DDBJ whole genome shotgun (WGS) entry which is preliminary data.</text>
</comment>
<evidence type="ECO:0000256" key="4">
    <source>
        <dbReference type="ARBA" id="ARBA00022692"/>
    </source>
</evidence>
<organism evidence="12 13">
    <name type="scientific">Penstemon davidsonii</name>
    <dbReference type="NCBI Taxonomy" id="160366"/>
    <lineage>
        <taxon>Eukaryota</taxon>
        <taxon>Viridiplantae</taxon>
        <taxon>Streptophyta</taxon>
        <taxon>Embryophyta</taxon>
        <taxon>Tracheophyta</taxon>
        <taxon>Spermatophyta</taxon>
        <taxon>Magnoliopsida</taxon>
        <taxon>eudicotyledons</taxon>
        <taxon>Gunneridae</taxon>
        <taxon>Pentapetalae</taxon>
        <taxon>asterids</taxon>
        <taxon>lamiids</taxon>
        <taxon>Lamiales</taxon>
        <taxon>Plantaginaceae</taxon>
        <taxon>Cheloneae</taxon>
        <taxon>Penstemon</taxon>
    </lineage>
</organism>
<keyword evidence="6 11" id="KW-1133">Transmembrane helix</keyword>
<comment type="similarity">
    <text evidence="2">Belongs to the cytochrome P450 family.</text>
</comment>
<keyword evidence="8" id="KW-0408">Iron</keyword>
<name>A0ABR0D5U9_9LAMI</name>
<evidence type="ECO:0000313" key="12">
    <source>
        <dbReference type="EMBL" id="KAK4484639.1"/>
    </source>
</evidence>